<proteinExistence type="inferred from homology"/>
<evidence type="ECO:0000313" key="4">
    <source>
        <dbReference type="EMBL" id="KAH6869123.1"/>
    </source>
</evidence>
<evidence type="ECO:0008006" key="6">
    <source>
        <dbReference type="Google" id="ProtNLM"/>
    </source>
</evidence>
<keyword evidence="2" id="KW-0560">Oxidoreductase</keyword>
<reference evidence="4 5" key="1">
    <citation type="journal article" date="2021" name="Nat. Commun.">
        <title>Genetic determinants of endophytism in the Arabidopsis root mycobiome.</title>
        <authorList>
            <person name="Mesny F."/>
            <person name="Miyauchi S."/>
            <person name="Thiergart T."/>
            <person name="Pickel B."/>
            <person name="Atanasova L."/>
            <person name="Karlsson M."/>
            <person name="Huettel B."/>
            <person name="Barry K.W."/>
            <person name="Haridas S."/>
            <person name="Chen C."/>
            <person name="Bauer D."/>
            <person name="Andreopoulos W."/>
            <person name="Pangilinan J."/>
            <person name="LaButti K."/>
            <person name="Riley R."/>
            <person name="Lipzen A."/>
            <person name="Clum A."/>
            <person name="Drula E."/>
            <person name="Henrissat B."/>
            <person name="Kohler A."/>
            <person name="Grigoriev I.V."/>
            <person name="Martin F.M."/>
            <person name="Hacquard S."/>
        </authorList>
    </citation>
    <scope>NUCLEOTIDE SEQUENCE [LARGE SCALE GENOMIC DNA]</scope>
    <source>
        <strain evidence="4 5">MPI-CAGE-CH-0241</strain>
    </source>
</reference>
<gene>
    <name evidence="4" type="ORF">B0T10DRAFT_418937</name>
</gene>
<dbReference type="EMBL" id="JAGPYM010000080">
    <property type="protein sequence ID" value="KAH6869123.1"/>
    <property type="molecule type" value="Genomic_DNA"/>
</dbReference>
<dbReference type="AlphaFoldDB" id="A0A9P8VPX5"/>
<dbReference type="SUPFAM" id="SSF54373">
    <property type="entry name" value="FAD-linked reductases, C-terminal domain"/>
    <property type="match status" value="1"/>
</dbReference>
<evidence type="ECO:0000313" key="5">
    <source>
        <dbReference type="Proteomes" id="UP000777438"/>
    </source>
</evidence>
<keyword evidence="5" id="KW-1185">Reference proteome</keyword>
<dbReference type="OrthoDB" id="9993796at2759"/>
<accession>A0A9P8VPX5</accession>
<evidence type="ECO:0000256" key="1">
    <source>
        <dbReference type="ARBA" id="ARBA00007992"/>
    </source>
</evidence>
<dbReference type="InterPro" id="IPR050493">
    <property type="entry name" value="FAD-dep_Monooxygenase_BioMet"/>
</dbReference>
<dbReference type="GO" id="GO:0004497">
    <property type="term" value="F:monooxygenase activity"/>
    <property type="evidence" value="ECO:0007669"/>
    <property type="project" value="UniProtKB-KW"/>
</dbReference>
<dbReference type="Proteomes" id="UP000777438">
    <property type="component" value="Unassembled WGS sequence"/>
</dbReference>
<evidence type="ECO:0000256" key="3">
    <source>
        <dbReference type="ARBA" id="ARBA00023033"/>
    </source>
</evidence>
<feature type="non-terminal residue" evidence="4">
    <location>
        <position position="1"/>
    </location>
</feature>
<comment type="caution">
    <text evidence="4">The sequence shown here is derived from an EMBL/GenBank/DDBJ whole genome shotgun (WGS) entry which is preliminary data.</text>
</comment>
<dbReference type="InterPro" id="IPR036188">
    <property type="entry name" value="FAD/NAD-bd_sf"/>
</dbReference>
<evidence type="ECO:0000256" key="2">
    <source>
        <dbReference type="ARBA" id="ARBA00023002"/>
    </source>
</evidence>
<dbReference type="PANTHER" id="PTHR13789:SF215">
    <property type="entry name" value="FAD-BINDING DOMAIN-CONTAINING PROTEIN-RELATED"/>
    <property type="match status" value="1"/>
</dbReference>
<dbReference type="SUPFAM" id="SSF51905">
    <property type="entry name" value="FAD/NAD(P)-binding domain"/>
    <property type="match status" value="1"/>
</dbReference>
<dbReference type="PANTHER" id="PTHR13789">
    <property type="entry name" value="MONOOXYGENASE"/>
    <property type="match status" value="1"/>
</dbReference>
<name>A0A9P8VPX5_9HYPO</name>
<comment type="similarity">
    <text evidence="1">Belongs to the paxM FAD-dependent monooxygenase family.</text>
</comment>
<protein>
    <recommendedName>
        <fullName evidence="6">FAD-binding domain-containing protein</fullName>
    </recommendedName>
</protein>
<sequence>EKPSRKTTGQNTFWFRDPVENTNANPLTVPFFAKLSLDCQHIFTTHDRRLVVYPCHRGKLLHIVAIHPSKDIGLESEWSKLAGGKLEVLFSRYSEFSPEIIEMCSLAEDVKQWSLATRDSPSSSTLEKKVLVGNAAHPMLPCQGQGGAQSLGDGAALGALFPADTTAEQVPRRLGLYNKLRYGRTVTIMVMSIDNSKKRGEIEEDLRKFVPDTKLPRDAFQYAGDSHIVRGAQPMLSREWDGRL</sequence>
<dbReference type="Gene3D" id="3.50.50.60">
    <property type="entry name" value="FAD/NAD(P)-binding domain"/>
    <property type="match status" value="1"/>
</dbReference>
<organism evidence="4 5">
    <name type="scientific">Thelonectria olida</name>
    <dbReference type="NCBI Taxonomy" id="1576542"/>
    <lineage>
        <taxon>Eukaryota</taxon>
        <taxon>Fungi</taxon>
        <taxon>Dikarya</taxon>
        <taxon>Ascomycota</taxon>
        <taxon>Pezizomycotina</taxon>
        <taxon>Sordariomycetes</taxon>
        <taxon>Hypocreomycetidae</taxon>
        <taxon>Hypocreales</taxon>
        <taxon>Nectriaceae</taxon>
        <taxon>Thelonectria</taxon>
    </lineage>
</organism>
<keyword evidence="3" id="KW-0503">Monooxygenase</keyword>